<dbReference type="RefSeq" id="WP_104924547.1">
    <property type="nucleotide sequence ID" value="NZ_CP019062.1"/>
</dbReference>
<organism evidence="2 3">
    <name type="scientific">Rahnella sikkimica</name>
    <dbReference type="NCBI Taxonomy" id="1805933"/>
    <lineage>
        <taxon>Bacteria</taxon>
        <taxon>Pseudomonadati</taxon>
        <taxon>Pseudomonadota</taxon>
        <taxon>Gammaproteobacteria</taxon>
        <taxon>Enterobacterales</taxon>
        <taxon>Yersiniaceae</taxon>
        <taxon>Rahnella</taxon>
    </lineage>
</organism>
<dbReference type="Proteomes" id="UP000239197">
    <property type="component" value="Chromosome"/>
</dbReference>
<keyword evidence="3" id="KW-1185">Reference proteome</keyword>
<dbReference type="OrthoDB" id="6557055at2"/>
<evidence type="ECO:0000313" key="3">
    <source>
        <dbReference type="Proteomes" id="UP000239197"/>
    </source>
</evidence>
<reference evidence="3" key="1">
    <citation type="submission" date="2017-01" db="EMBL/GenBank/DDBJ databases">
        <title>Genome sequence of Rouxiella sp. ERMR1:05.</title>
        <authorList>
            <person name="Kumar R."/>
            <person name="Singh D."/>
            <person name="Kumar S."/>
        </authorList>
    </citation>
    <scope>NUCLEOTIDE SEQUENCE [LARGE SCALE GENOMIC DNA]</scope>
    <source>
        <strain evidence="3">ERMR1:05</strain>
    </source>
</reference>
<sequence>MIIYTIDLFDKKTEDLALEVNIPEHNLEPIAKIMKWNEEDKMDFINGIAVFSVNKEQAESLSKLFDTIFDTDNYIVQMSAGENNE</sequence>
<evidence type="ECO:0000259" key="1">
    <source>
        <dbReference type="Pfam" id="PF24731"/>
    </source>
</evidence>
<dbReference type="KEGG" id="rox:BV494_20815"/>
<dbReference type="Pfam" id="PF24731">
    <property type="entry name" value="DUF7683"/>
    <property type="match status" value="1"/>
</dbReference>
<name>A0A2L1UW60_9GAMM</name>
<feature type="domain" description="DUF7683" evidence="1">
    <location>
        <begin position="3"/>
        <end position="78"/>
    </location>
</feature>
<proteinExistence type="predicted"/>
<dbReference type="InterPro" id="IPR056100">
    <property type="entry name" value="DUF7683"/>
</dbReference>
<evidence type="ECO:0000313" key="2">
    <source>
        <dbReference type="EMBL" id="AVF37189.1"/>
    </source>
</evidence>
<accession>A0A2L1UW60</accession>
<dbReference type="EMBL" id="CP019062">
    <property type="protein sequence ID" value="AVF37189.1"/>
    <property type="molecule type" value="Genomic_DNA"/>
</dbReference>
<dbReference type="AlphaFoldDB" id="A0A2L1UW60"/>
<protein>
    <recommendedName>
        <fullName evidence="1">DUF7683 domain-containing protein</fullName>
    </recommendedName>
</protein>
<gene>
    <name evidence="2" type="ORF">BV494_20815</name>
</gene>